<protein>
    <submittedName>
        <fullName evidence="2">5-methylcytosine-specific restriction enzyme B</fullName>
    </submittedName>
</protein>
<evidence type="ECO:0000259" key="1">
    <source>
        <dbReference type="Pfam" id="PF24718"/>
    </source>
</evidence>
<dbReference type="AlphaFoldDB" id="A0A1N7HXV2"/>
<evidence type="ECO:0000313" key="3">
    <source>
        <dbReference type="Proteomes" id="UP000186373"/>
    </source>
</evidence>
<keyword evidence="3" id="KW-1185">Reference proteome</keyword>
<dbReference type="Proteomes" id="UP000186373">
    <property type="component" value="Unassembled WGS sequence"/>
</dbReference>
<dbReference type="EMBL" id="FTNY01000001">
    <property type="protein sequence ID" value="SIS29677.1"/>
    <property type="molecule type" value="Genomic_DNA"/>
</dbReference>
<evidence type="ECO:0000313" key="2">
    <source>
        <dbReference type="EMBL" id="SIS29677.1"/>
    </source>
</evidence>
<feature type="domain" description="HTH-like" evidence="1">
    <location>
        <begin position="4"/>
        <end position="74"/>
    </location>
</feature>
<gene>
    <name evidence="2" type="ORF">SAMN05421639_101581</name>
</gene>
<dbReference type="Pfam" id="PF24718">
    <property type="entry name" value="HTH_73"/>
    <property type="match status" value="1"/>
</dbReference>
<dbReference type="OrthoDB" id="6267254at2"/>
<dbReference type="RefSeq" id="WP_076504512.1">
    <property type="nucleotide sequence ID" value="NZ_FTNY01000001.1"/>
</dbReference>
<reference evidence="3" key="1">
    <citation type="submission" date="2017-01" db="EMBL/GenBank/DDBJ databases">
        <authorList>
            <person name="Varghese N."/>
            <person name="Submissions S."/>
        </authorList>
    </citation>
    <scope>NUCLEOTIDE SEQUENCE [LARGE SCALE GENOMIC DNA]</scope>
    <source>
        <strain evidence="3">DSM 17126</strain>
    </source>
</reference>
<dbReference type="InterPro" id="IPR056975">
    <property type="entry name" value="HTH_73"/>
</dbReference>
<accession>A0A1N7HXV2</accession>
<proteinExistence type="predicted"/>
<organism evidence="2 3">
    <name type="scientific">Chryseobacterium shigense</name>
    <dbReference type="NCBI Taxonomy" id="297244"/>
    <lineage>
        <taxon>Bacteria</taxon>
        <taxon>Pseudomonadati</taxon>
        <taxon>Bacteroidota</taxon>
        <taxon>Flavobacteriia</taxon>
        <taxon>Flavobacteriales</taxon>
        <taxon>Weeksellaceae</taxon>
        <taxon>Chryseobacterium group</taxon>
        <taxon>Chryseobacterium</taxon>
    </lineage>
</organism>
<name>A0A1N7HXV2_9FLAO</name>
<sequence length="78" mass="9075">MKLEELSEILKDKYQNAPKNERVVNIHIFGIEYGEIIKKNNYKVSQIIKLAEMKKSYTVELSKGIKLSQFAKLKSSTR</sequence>